<sequence length="66" mass="7586">MLSSPHYDELEKAVTHKLILSTAKVKELIGVTLRVNKDEMTFVWSSFTFTKAGKLDNQMEWLVSKN</sequence>
<organism evidence="1 2">
    <name type="scientific">Dolichospermum heterosporum TAC447</name>
    <dbReference type="NCBI Taxonomy" id="747523"/>
    <lineage>
        <taxon>Bacteria</taxon>
        <taxon>Bacillati</taxon>
        <taxon>Cyanobacteriota</taxon>
        <taxon>Cyanophyceae</taxon>
        <taxon>Nostocales</taxon>
        <taxon>Aphanizomenonaceae</taxon>
        <taxon>Dolichospermum</taxon>
        <taxon>Dolichospermum heterosporum</taxon>
    </lineage>
</organism>
<gene>
    <name evidence="1" type="ORF">NG743_23435</name>
</gene>
<reference evidence="1" key="1">
    <citation type="submission" date="2022-06" db="EMBL/GenBank/DDBJ databases">
        <title>Nostosin G and Spiroidesin B from the Cyanobacterium Dolichospermum sp. NIES-1697.</title>
        <authorList>
            <person name="Phan C.-S."/>
            <person name="Mehjabin J.J."/>
            <person name="Anas A.R.J."/>
            <person name="Hayasaka M."/>
            <person name="Onoki R."/>
            <person name="Wang J."/>
            <person name="Umezawa T."/>
            <person name="Washio K."/>
            <person name="Morikawa M."/>
            <person name="Okino T."/>
        </authorList>
    </citation>
    <scope>NUCLEOTIDE SEQUENCE</scope>
    <source>
        <strain evidence="1">NIES-1697</strain>
    </source>
</reference>
<dbReference type="EMBL" id="CP099464">
    <property type="protein sequence ID" value="UUO14928.1"/>
    <property type="molecule type" value="Genomic_DNA"/>
</dbReference>
<dbReference type="RefSeq" id="WP_257121000.1">
    <property type="nucleotide sequence ID" value="NZ_CP099464.1"/>
</dbReference>
<evidence type="ECO:0000313" key="2">
    <source>
        <dbReference type="Proteomes" id="UP001057561"/>
    </source>
</evidence>
<name>A0ABY5LSH4_9CYAN</name>
<accession>A0ABY5LSH4</accession>
<evidence type="ECO:0000313" key="1">
    <source>
        <dbReference type="EMBL" id="UUO14928.1"/>
    </source>
</evidence>
<dbReference type="Proteomes" id="UP001057561">
    <property type="component" value="Chromosome"/>
</dbReference>
<proteinExistence type="predicted"/>
<keyword evidence="2" id="KW-1185">Reference proteome</keyword>
<protein>
    <submittedName>
        <fullName evidence="1">Uncharacterized protein</fullName>
    </submittedName>
</protein>